<dbReference type="GO" id="GO:0032259">
    <property type="term" value="P:methylation"/>
    <property type="evidence" value="ECO:0007669"/>
    <property type="project" value="UniProtKB-KW"/>
</dbReference>
<dbReference type="InterPro" id="IPR000682">
    <property type="entry name" value="PCMT"/>
</dbReference>
<dbReference type="Gene3D" id="3.40.50.150">
    <property type="entry name" value="Vaccinia Virus protein VP39"/>
    <property type="match status" value="1"/>
</dbReference>
<proteinExistence type="inferred from homology"/>
<dbReference type="EC" id="2.1.1.77" evidence="3"/>
<evidence type="ECO:0000256" key="11">
    <source>
        <dbReference type="ARBA" id="ARBA00031350"/>
    </source>
</evidence>
<dbReference type="STRING" id="758803.SAMN05421803_11562"/>
<evidence type="ECO:0000313" key="14">
    <source>
        <dbReference type="Proteomes" id="UP000184452"/>
    </source>
</evidence>
<evidence type="ECO:0000256" key="2">
    <source>
        <dbReference type="ARBA" id="ARBA00005369"/>
    </source>
</evidence>
<dbReference type="PANTHER" id="PTHR11579:SF0">
    <property type="entry name" value="PROTEIN-L-ISOASPARTATE(D-ASPARTATE) O-METHYLTRANSFERASE"/>
    <property type="match status" value="1"/>
</dbReference>
<name>A0A1M6QHD3_9ACTN</name>
<evidence type="ECO:0000256" key="4">
    <source>
        <dbReference type="ARBA" id="ARBA00013346"/>
    </source>
</evidence>
<sequence>MTARERHSALIEAMIADGTLVDASLIETFRSVPRHRFIPETGALTAHGTALNAASDPDLWLSAVYADNAIVTRVDEPGVLTPREDAGEEGHALRDRPDPEGGVPVQRRPSSGRATSSSAAPTVLARMLELADLARGQKALEVGTGTGWNTALLAHRLGDAAVVSVEIDERLARTARETLRAEGRAPVVRVGDGYGGLPAEAPYDRIVSSCGVRRVPPAWIDQLAPGGVAVFPWGLLEGAGVLARMVCPGDGTARADFHGGVGFVPLRTPGPRLPPVRDAGQQPDEYRLTQTDPVSPLMAFPSAFALSVTVPDWRLRRRWIGTGSGVWVCDRVGESWVRVYPYGTSWMIEQGGPRSIWDELEEALEEWRRLGSPAPDRFGLSVDRDGAHRVWLDSPAHPGWPV</sequence>
<accession>A0A1M6QHD3</accession>
<keyword evidence="8" id="KW-0949">S-adenosyl-L-methionine</keyword>
<evidence type="ECO:0000256" key="6">
    <source>
        <dbReference type="ARBA" id="ARBA00022603"/>
    </source>
</evidence>
<protein>
    <recommendedName>
        <fullName evidence="4">Protein-L-isoaspartate O-methyltransferase</fullName>
        <ecNumber evidence="3">2.1.1.77</ecNumber>
    </recommendedName>
    <alternativeName>
        <fullName evidence="11">L-isoaspartyl protein carboxyl methyltransferase</fullName>
    </alternativeName>
    <alternativeName>
        <fullName evidence="9">Protein L-isoaspartyl methyltransferase</fullName>
    </alternativeName>
    <alternativeName>
        <fullName evidence="10">Protein-beta-aspartate methyltransferase</fullName>
    </alternativeName>
</protein>
<keyword evidence="14" id="KW-1185">Reference proteome</keyword>
<evidence type="ECO:0000256" key="1">
    <source>
        <dbReference type="ARBA" id="ARBA00004496"/>
    </source>
</evidence>
<evidence type="ECO:0000256" key="10">
    <source>
        <dbReference type="ARBA" id="ARBA00031323"/>
    </source>
</evidence>
<feature type="compositionally biased region" description="Basic and acidic residues" evidence="12">
    <location>
        <begin position="82"/>
        <end position="99"/>
    </location>
</feature>
<feature type="compositionally biased region" description="Polar residues" evidence="12">
    <location>
        <begin position="108"/>
        <end position="120"/>
    </location>
</feature>
<gene>
    <name evidence="13" type="ORF">SAMN05421803_11562</name>
</gene>
<comment type="subcellular location">
    <subcellularLocation>
        <location evidence="1">Cytoplasm</location>
    </subcellularLocation>
</comment>
<dbReference type="PANTHER" id="PTHR11579">
    <property type="entry name" value="PROTEIN-L-ISOASPARTATE O-METHYLTRANSFERASE"/>
    <property type="match status" value="1"/>
</dbReference>
<evidence type="ECO:0000256" key="3">
    <source>
        <dbReference type="ARBA" id="ARBA00011890"/>
    </source>
</evidence>
<feature type="region of interest" description="Disordered" evidence="12">
    <location>
        <begin position="76"/>
        <end position="120"/>
    </location>
</feature>
<evidence type="ECO:0000256" key="9">
    <source>
        <dbReference type="ARBA" id="ARBA00030757"/>
    </source>
</evidence>
<dbReference type="GO" id="GO:0004719">
    <property type="term" value="F:protein-L-isoaspartate (D-aspartate) O-methyltransferase activity"/>
    <property type="evidence" value="ECO:0007669"/>
    <property type="project" value="UniProtKB-EC"/>
</dbReference>
<dbReference type="InterPro" id="IPR029063">
    <property type="entry name" value="SAM-dependent_MTases_sf"/>
</dbReference>
<evidence type="ECO:0000256" key="8">
    <source>
        <dbReference type="ARBA" id="ARBA00022691"/>
    </source>
</evidence>
<dbReference type="SUPFAM" id="SSF53335">
    <property type="entry name" value="S-adenosyl-L-methionine-dependent methyltransferases"/>
    <property type="match status" value="1"/>
</dbReference>
<dbReference type="PROSITE" id="PS01279">
    <property type="entry name" value="PCMT"/>
    <property type="match status" value="1"/>
</dbReference>
<dbReference type="Pfam" id="PF01135">
    <property type="entry name" value="PCMT"/>
    <property type="match status" value="1"/>
</dbReference>
<dbReference type="Proteomes" id="UP000184452">
    <property type="component" value="Unassembled WGS sequence"/>
</dbReference>
<evidence type="ECO:0000313" key="13">
    <source>
        <dbReference type="EMBL" id="SHK19659.1"/>
    </source>
</evidence>
<evidence type="ECO:0000256" key="5">
    <source>
        <dbReference type="ARBA" id="ARBA00022490"/>
    </source>
</evidence>
<keyword evidence="6 13" id="KW-0489">Methyltransferase</keyword>
<evidence type="ECO:0000256" key="7">
    <source>
        <dbReference type="ARBA" id="ARBA00022679"/>
    </source>
</evidence>
<reference evidence="13 14" key="1">
    <citation type="submission" date="2016-11" db="EMBL/GenBank/DDBJ databases">
        <authorList>
            <person name="Jaros S."/>
            <person name="Januszkiewicz K."/>
            <person name="Wedrychowicz H."/>
        </authorList>
    </citation>
    <scope>NUCLEOTIDE SEQUENCE [LARGE SCALE GENOMIC DNA]</scope>
    <source>
        <strain evidence="13 14">CGMCC 4.5723</strain>
    </source>
</reference>
<keyword evidence="5" id="KW-0963">Cytoplasm</keyword>
<dbReference type="CDD" id="cd02440">
    <property type="entry name" value="AdoMet_MTases"/>
    <property type="match status" value="1"/>
</dbReference>
<dbReference type="EMBL" id="FQZK01000015">
    <property type="protein sequence ID" value="SHK19659.1"/>
    <property type="molecule type" value="Genomic_DNA"/>
</dbReference>
<organism evidence="13 14">
    <name type="scientific">Nocardiopsis flavescens</name>
    <dbReference type="NCBI Taxonomy" id="758803"/>
    <lineage>
        <taxon>Bacteria</taxon>
        <taxon>Bacillati</taxon>
        <taxon>Actinomycetota</taxon>
        <taxon>Actinomycetes</taxon>
        <taxon>Streptosporangiales</taxon>
        <taxon>Nocardiopsidaceae</taxon>
        <taxon>Nocardiopsis</taxon>
    </lineage>
</organism>
<evidence type="ECO:0000256" key="12">
    <source>
        <dbReference type="SAM" id="MobiDB-lite"/>
    </source>
</evidence>
<dbReference type="GO" id="GO:0005737">
    <property type="term" value="C:cytoplasm"/>
    <property type="evidence" value="ECO:0007669"/>
    <property type="project" value="UniProtKB-SubCell"/>
</dbReference>
<dbReference type="AlphaFoldDB" id="A0A1M6QHD3"/>
<comment type="similarity">
    <text evidence="2">Belongs to the methyltransferase superfamily. L-isoaspartyl/D-aspartyl protein methyltransferase family.</text>
</comment>
<dbReference type="RefSeq" id="WP_073381280.1">
    <property type="nucleotide sequence ID" value="NZ_FQZK01000015.1"/>
</dbReference>
<keyword evidence="7 13" id="KW-0808">Transferase</keyword>